<evidence type="ECO:0000256" key="5">
    <source>
        <dbReference type="ARBA" id="ARBA00023163"/>
    </source>
</evidence>
<evidence type="ECO:0000256" key="4">
    <source>
        <dbReference type="ARBA" id="ARBA00023125"/>
    </source>
</evidence>
<dbReference type="FunFam" id="1.10.10.10:FF:000027">
    <property type="entry name" value="Heat shock transcription factor 1"/>
    <property type="match status" value="1"/>
</dbReference>
<accession>A0A5B0Q255</accession>
<feature type="compositionally biased region" description="Acidic residues" evidence="9">
    <location>
        <begin position="514"/>
        <end position="555"/>
    </location>
</feature>
<evidence type="ECO:0000256" key="6">
    <source>
        <dbReference type="ARBA" id="ARBA00023242"/>
    </source>
</evidence>
<dbReference type="Pfam" id="PF00447">
    <property type="entry name" value="HSF_DNA-bind"/>
    <property type="match status" value="1"/>
</dbReference>
<feature type="region of interest" description="Disordered" evidence="9">
    <location>
        <begin position="197"/>
        <end position="216"/>
    </location>
</feature>
<dbReference type="PANTHER" id="PTHR10015:SF427">
    <property type="entry name" value="HEAT SHOCK FACTOR PROTEIN"/>
    <property type="match status" value="1"/>
</dbReference>
<dbReference type="Gene3D" id="1.10.10.10">
    <property type="entry name" value="Winged helix-like DNA-binding domain superfamily/Winged helix DNA-binding domain"/>
    <property type="match status" value="1"/>
</dbReference>
<dbReference type="SMART" id="SM00415">
    <property type="entry name" value="HSF"/>
    <property type="match status" value="1"/>
</dbReference>
<keyword evidence="4" id="KW-0238">DNA-binding</keyword>
<keyword evidence="5" id="KW-0804">Transcription</keyword>
<evidence type="ECO:0000256" key="2">
    <source>
        <dbReference type="ARBA" id="ARBA00006403"/>
    </source>
</evidence>
<dbReference type="InterPro" id="IPR000232">
    <property type="entry name" value="HSF_DNA-bd"/>
</dbReference>
<comment type="subunit">
    <text evidence="7">Homotrimer. Homotrimerization increases the affinity of HSF1 to DNA. Interacts with transcriptional coregulator SSA1 on chromatin.</text>
</comment>
<evidence type="ECO:0000313" key="12">
    <source>
        <dbReference type="Proteomes" id="UP000324748"/>
    </source>
</evidence>
<comment type="similarity">
    <text evidence="2 8">Belongs to the HSF family.</text>
</comment>
<reference evidence="11 12" key="1">
    <citation type="submission" date="2019-05" db="EMBL/GenBank/DDBJ databases">
        <title>Emergence of the Ug99 lineage of the wheat stem rust pathogen through somatic hybridization.</title>
        <authorList>
            <person name="Li F."/>
            <person name="Upadhyaya N.M."/>
            <person name="Sperschneider J."/>
            <person name="Matny O."/>
            <person name="Nguyen-Phuc H."/>
            <person name="Mago R."/>
            <person name="Raley C."/>
            <person name="Miller M.E."/>
            <person name="Silverstein K.A.T."/>
            <person name="Henningsen E."/>
            <person name="Hirsch C.D."/>
            <person name="Visser B."/>
            <person name="Pretorius Z.A."/>
            <person name="Steffenson B.J."/>
            <person name="Schwessinger B."/>
            <person name="Dodds P.N."/>
            <person name="Figueroa M."/>
        </authorList>
    </citation>
    <scope>NUCLEOTIDE SEQUENCE [LARGE SCALE GENOMIC DNA]</scope>
    <source>
        <strain evidence="11">21-0</strain>
    </source>
</reference>
<organism evidence="11 12">
    <name type="scientific">Puccinia graminis f. sp. tritici</name>
    <dbReference type="NCBI Taxonomy" id="56615"/>
    <lineage>
        <taxon>Eukaryota</taxon>
        <taxon>Fungi</taxon>
        <taxon>Dikarya</taxon>
        <taxon>Basidiomycota</taxon>
        <taxon>Pucciniomycotina</taxon>
        <taxon>Pucciniomycetes</taxon>
        <taxon>Pucciniales</taxon>
        <taxon>Pucciniaceae</taxon>
        <taxon>Puccinia</taxon>
    </lineage>
</organism>
<dbReference type="SUPFAM" id="SSF46785">
    <property type="entry name" value="Winged helix' DNA-binding domain"/>
    <property type="match status" value="1"/>
</dbReference>
<name>A0A5B0Q255_PUCGR</name>
<keyword evidence="3" id="KW-0805">Transcription regulation</keyword>
<dbReference type="PRINTS" id="PR00056">
    <property type="entry name" value="HSFDOMAIN"/>
</dbReference>
<dbReference type="OrthoDB" id="60033at2759"/>
<dbReference type="GO" id="GO:0005634">
    <property type="term" value="C:nucleus"/>
    <property type="evidence" value="ECO:0007669"/>
    <property type="project" value="UniProtKB-SubCell"/>
</dbReference>
<feature type="compositionally biased region" description="Polar residues" evidence="9">
    <location>
        <begin position="595"/>
        <end position="612"/>
    </location>
</feature>
<feature type="region of interest" description="Disordered" evidence="9">
    <location>
        <begin position="506"/>
        <end position="612"/>
    </location>
</feature>
<dbReference type="GO" id="GO:0043565">
    <property type="term" value="F:sequence-specific DNA binding"/>
    <property type="evidence" value="ECO:0007669"/>
    <property type="project" value="InterPro"/>
</dbReference>
<sequence>MGTIFAKDKMTANQSLIQKTGKTQAAFVPKLYIMVQNKKQPTPEEPNPEQPLISWSKAGDVFCVYDPIKFSQVILPLHFKHNNWQSFVRQLNMYGFHKVNDLLSSSHCQTDTVQAWEFRHPFFKQNRPDLLPMIKRKSTKHHGASKADSALANVQATSQLGGIHIQRQVPLSKGVPVPSAQAFQSCLLNKNPSLILPSSNHPLHGKPPPPPSLPTRNTNIPPRTPVLYPLLTQQFQYTHSTHSQLKSSSPLLKHSCSKFSPPTQSSPKKNCFIPCSPHSMCLPLNAICPITSHSQHSRNGNVKEEEVTESERSFSWSSVQEACSISSPFTRIEGELRRLNDTLTHQDPKGNHVFSMLGLLTETVTLLAENKECKVAPSQQETLSRYVKTAKEALGKLEAANLSHHNSVKGYSGAPSTESMSPILTDPLEDRCRNSFDSNHLKNKDYSSRQGRFVQPCLSHHTDSLKLLPPLKSMIPTHTPPVYHRTYSLGALPASINRLMNAETKEYPKRSVSPEEDTKDQEDNQEEGEREEEEEGGGNEVEDEDEDNLEDEDDNVYCNDDNTNEGKCCDRNGIDSDSDELSNSEADSEVDQESFSDQLSSSAESTSERAIQGSATELKMQYISQDDELTILHQKRPYDGSQQSEQLEVEEDGVSILGDSNRKNHNHKRIRSEHVIDALNLCATN</sequence>
<protein>
    <recommendedName>
        <fullName evidence="10">HSF-type DNA-binding domain-containing protein</fullName>
    </recommendedName>
</protein>
<dbReference type="AlphaFoldDB" id="A0A5B0Q255"/>
<feature type="region of interest" description="Disordered" evidence="9">
    <location>
        <begin position="406"/>
        <end position="425"/>
    </location>
</feature>
<proteinExistence type="inferred from homology"/>
<evidence type="ECO:0000256" key="7">
    <source>
        <dbReference type="ARBA" id="ARBA00062171"/>
    </source>
</evidence>
<dbReference type="InterPro" id="IPR036390">
    <property type="entry name" value="WH_DNA-bd_sf"/>
</dbReference>
<keyword evidence="6" id="KW-0539">Nucleus</keyword>
<feature type="compositionally biased region" description="Acidic residues" evidence="9">
    <location>
        <begin position="576"/>
        <end position="594"/>
    </location>
</feature>
<evidence type="ECO:0000256" key="9">
    <source>
        <dbReference type="SAM" id="MobiDB-lite"/>
    </source>
</evidence>
<keyword evidence="12" id="KW-1185">Reference proteome</keyword>
<comment type="caution">
    <text evidence="11">The sequence shown here is derived from an EMBL/GenBank/DDBJ whole genome shotgun (WGS) entry which is preliminary data.</text>
</comment>
<evidence type="ECO:0000259" key="10">
    <source>
        <dbReference type="SMART" id="SM00415"/>
    </source>
</evidence>
<evidence type="ECO:0000256" key="8">
    <source>
        <dbReference type="RuleBase" id="RU004020"/>
    </source>
</evidence>
<evidence type="ECO:0000256" key="1">
    <source>
        <dbReference type="ARBA" id="ARBA00004123"/>
    </source>
</evidence>
<comment type="subcellular location">
    <subcellularLocation>
        <location evidence="1">Nucleus</location>
    </subcellularLocation>
</comment>
<dbReference type="Proteomes" id="UP000324748">
    <property type="component" value="Unassembled WGS sequence"/>
</dbReference>
<dbReference type="InterPro" id="IPR036388">
    <property type="entry name" value="WH-like_DNA-bd_sf"/>
</dbReference>
<evidence type="ECO:0000313" key="11">
    <source>
        <dbReference type="EMBL" id="KAA1107223.1"/>
    </source>
</evidence>
<dbReference type="EMBL" id="VSWC01000029">
    <property type="protein sequence ID" value="KAA1107223.1"/>
    <property type="molecule type" value="Genomic_DNA"/>
</dbReference>
<evidence type="ECO:0000256" key="3">
    <source>
        <dbReference type="ARBA" id="ARBA00023015"/>
    </source>
</evidence>
<feature type="domain" description="HSF-type DNA-binding" evidence="10">
    <location>
        <begin position="23"/>
        <end position="137"/>
    </location>
</feature>
<dbReference type="GO" id="GO:0003700">
    <property type="term" value="F:DNA-binding transcription factor activity"/>
    <property type="evidence" value="ECO:0007669"/>
    <property type="project" value="InterPro"/>
</dbReference>
<dbReference type="PANTHER" id="PTHR10015">
    <property type="entry name" value="HEAT SHOCK TRANSCRIPTION FACTOR"/>
    <property type="match status" value="1"/>
</dbReference>
<gene>
    <name evidence="11" type="ORF">PGT21_006732</name>
</gene>